<sequence>MSIPFKNATALNSDITAGWMPGAQTRGTASILYSCIITISLCVYTALHLNVPPPGEKQRWHILRQAKWIVVGVFAPEMVLYSAWIQYREAKGLILDLAEESRRTEAVRAAYLPSSQKDQPQTSQTCVVTENQADFDITYGFYAVMGGFRVDVTDISEDMLSIALFPSMIRILARHGTFLRIDSTTIKDKSKADVLAKSLVSLQGLWMLVQCIARKASGYPLTILEIHTFIHVICAGIMYAIWFKKPLNVNEATTINLQEGDKDLISCAILVLAKGCFRYENPVASGEYLYFSLRSLSLNLPAESPPSTLLLPEATASRVPETKFRRNGDFADEAIFSPPSSVILQPSSLSLRGLAPPQRYRVHLPLSEREQKMCIKAQSAARKFDDASIHRARMRNRIGIRSANLFGQSSGVTIKGWLKVSEELLRDVEADFKKNPRLLAGAILVHTAYGGVHMAAWNSYFPTSKEKWYWRASCMIIAGMVPLYTILLLMSHKRFSMIPIGPDGDWTARIKIRFLRVIVKAILAPLILGYIYVFNALIGGYVLARIFLVVESLISLRKVPIGVYATVSWLNFLPHF</sequence>
<dbReference type="PANTHER" id="PTHR35043">
    <property type="entry name" value="TRANSCRIPTION FACTOR DOMAIN-CONTAINING PROTEIN"/>
    <property type="match status" value="1"/>
</dbReference>
<evidence type="ECO:0000256" key="1">
    <source>
        <dbReference type="SAM" id="Phobius"/>
    </source>
</evidence>
<proteinExistence type="predicted"/>
<dbReference type="Proteomes" id="UP000053789">
    <property type="component" value="Unassembled WGS sequence"/>
</dbReference>
<keyword evidence="1" id="KW-0472">Membrane</keyword>
<feature type="transmembrane region" description="Helical" evidence="1">
    <location>
        <begin position="68"/>
        <end position="87"/>
    </location>
</feature>
<dbReference type="RefSeq" id="XP_016624083.1">
    <property type="nucleotide sequence ID" value="XM_016760562.1"/>
</dbReference>
<feature type="transmembrane region" description="Helical" evidence="1">
    <location>
        <begin position="219"/>
        <end position="242"/>
    </location>
</feature>
<name>A0A0D2IKT7_CLAB1</name>
<keyword evidence="3" id="KW-1185">Reference proteome</keyword>
<reference evidence="2" key="1">
    <citation type="submission" date="2015-01" db="EMBL/GenBank/DDBJ databases">
        <title>The Genome Sequence of Cladophialophora bantiana CBS 173.52.</title>
        <authorList>
            <consortium name="The Broad Institute Genomics Platform"/>
            <person name="Cuomo C."/>
            <person name="de Hoog S."/>
            <person name="Gorbushina A."/>
            <person name="Stielow B."/>
            <person name="Teixiera M."/>
            <person name="Abouelleil A."/>
            <person name="Chapman S.B."/>
            <person name="Priest M."/>
            <person name="Young S.K."/>
            <person name="Wortman J."/>
            <person name="Nusbaum C."/>
            <person name="Birren B."/>
        </authorList>
    </citation>
    <scope>NUCLEOTIDE SEQUENCE [LARGE SCALE GENOMIC DNA]</scope>
    <source>
        <strain evidence="2">CBS 173.52</strain>
    </source>
</reference>
<feature type="transmembrane region" description="Helical" evidence="1">
    <location>
        <begin position="438"/>
        <end position="456"/>
    </location>
</feature>
<organism evidence="2 3">
    <name type="scientific">Cladophialophora bantiana (strain ATCC 10958 / CBS 173.52 / CDC B-1940 / NIH 8579)</name>
    <name type="common">Xylohypha bantiana</name>
    <dbReference type="NCBI Taxonomy" id="1442370"/>
    <lineage>
        <taxon>Eukaryota</taxon>
        <taxon>Fungi</taxon>
        <taxon>Dikarya</taxon>
        <taxon>Ascomycota</taxon>
        <taxon>Pezizomycotina</taxon>
        <taxon>Eurotiomycetes</taxon>
        <taxon>Chaetothyriomycetidae</taxon>
        <taxon>Chaetothyriales</taxon>
        <taxon>Herpotrichiellaceae</taxon>
        <taxon>Cladophialophora</taxon>
    </lineage>
</organism>
<dbReference type="OrthoDB" id="4161530at2759"/>
<feature type="transmembrane region" description="Helical" evidence="1">
    <location>
        <begin position="29"/>
        <end position="47"/>
    </location>
</feature>
<protein>
    <submittedName>
        <fullName evidence="2">Uncharacterized protein</fullName>
    </submittedName>
</protein>
<dbReference type="PANTHER" id="PTHR35043:SF7">
    <property type="entry name" value="TRANSCRIPTION FACTOR DOMAIN-CONTAINING PROTEIN"/>
    <property type="match status" value="1"/>
</dbReference>
<dbReference type="AlphaFoldDB" id="A0A0D2IKT7"/>
<keyword evidence="1" id="KW-0812">Transmembrane</keyword>
<dbReference type="HOGENOM" id="CLU_022883_5_1_1"/>
<dbReference type="GeneID" id="27695735"/>
<keyword evidence="1" id="KW-1133">Transmembrane helix</keyword>
<dbReference type="EMBL" id="KN846982">
    <property type="protein sequence ID" value="KIW97414.1"/>
    <property type="molecule type" value="Genomic_DNA"/>
</dbReference>
<evidence type="ECO:0000313" key="2">
    <source>
        <dbReference type="EMBL" id="KIW97414.1"/>
    </source>
</evidence>
<feature type="transmembrane region" description="Helical" evidence="1">
    <location>
        <begin position="538"/>
        <end position="556"/>
    </location>
</feature>
<feature type="transmembrane region" description="Helical" evidence="1">
    <location>
        <begin position="468"/>
        <end position="490"/>
    </location>
</feature>
<accession>A0A0D2IKT7</accession>
<gene>
    <name evidence="2" type="ORF">Z519_02807</name>
</gene>
<evidence type="ECO:0000313" key="3">
    <source>
        <dbReference type="Proteomes" id="UP000053789"/>
    </source>
</evidence>